<accession>A0A5J4WDB3</accession>
<name>A0A5J4WDB3_9EUKA</name>
<evidence type="ECO:0000256" key="1">
    <source>
        <dbReference type="SAM" id="MobiDB-lite"/>
    </source>
</evidence>
<proteinExistence type="predicted"/>
<feature type="compositionally biased region" description="Basic and acidic residues" evidence="1">
    <location>
        <begin position="1"/>
        <end position="16"/>
    </location>
</feature>
<reference evidence="2 3" key="1">
    <citation type="submission" date="2019-03" db="EMBL/GenBank/DDBJ databases">
        <title>Single cell metagenomics reveals metabolic interactions within the superorganism composed of flagellate Streblomastix strix and complex community of Bacteroidetes bacteria on its surface.</title>
        <authorList>
            <person name="Treitli S.C."/>
            <person name="Kolisko M."/>
            <person name="Husnik F."/>
            <person name="Keeling P."/>
            <person name="Hampl V."/>
        </authorList>
    </citation>
    <scope>NUCLEOTIDE SEQUENCE [LARGE SCALE GENOMIC DNA]</scope>
    <source>
        <strain evidence="2">ST1C</strain>
    </source>
</reference>
<organism evidence="2 3">
    <name type="scientific">Streblomastix strix</name>
    <dbReference type="NCBI Taxonomy" id="222440"/>
    <lineage>
        <taxon>Eukaryota</taxon>
        <taxon>Metamonada</taxon>
        <taxon>Preaxostyla</taxon>
        <taxon>Oxymonadida</taxon>
        <taxon>Streblomastigidae</taxon>
        <taxon>Streblomastix</taxon>
    </lineage>
</organism>
<sequence length="294" mass="34237">MVPERDSFSSDLIIEKRRQKSKSSPISIIKPKPISTQQLDQPNPDDPQIFPPPFDSPPIRLPSPPSPPRSLSHSPDWPYSSDSDWNELMYDVKGFTKKRRKKEKEKDKERIREKEKKNKKGSMLNSVNYNQSITSVTLKEKSIGLIDDDDIDEEEDLDESDRLKEMEAVELEEVAHLDVEGQINLEGRWRRRRDEDYDDENGDYIEDENELSKSQQNKKNIQQSERNNKSQLNQSGDGTFRKGDIEANKTQKKKRVAVLRGRVTKEDLVMILSSFILNVIEREDILFFNDDQCI</sequence>
<feature type="compositionally biased region" description="Pro residues" evidence="1">
    <location>
        <begin position="49"/>
        <end position="68"/>
    </location>
</feature>
<feature type="region of interest" description="Disordered" evidence="1">
    <location>
        <begin position="1"/>
        <end position="84"/>
    </location>
</feature>
<evidence type="ECO:0000313" key="2">
    <source>
        <dbReference type="EMBL" id="KAA6392957.1"/>
    </source>
</evidence>
<feature type="compositionally biased region" description="Low complexity" evidence="1">
    <location>
        <begin position="22"/>
        <end position="48"/>
    </location>
</feature>
<dbReference type="EMBL" id="SNRW01002386">
    <property type="protein sequence ID" value="KAA6392957.1"/>
    <property type="molecule type" value="Genomic_DNA"/>
</dbReference>
<protein>
    <submittedName>
        <fullName evidence="2">Uncharacterized protein</fullName>
    </submittedName>
</protein>
<feature type="compositionally biased region" description="Low complexity" evidence="1">
    <location>
        <begin position="212"/>
        <end position="224"/>
    </location>
</feature>
<feature type="compositionally biased region" description="Low complexity" evidence="1">
    <location>
        <begin position="69"/>
        <end position="83"/>
    </location>
</feature>
<feature type="compositionally biased region" description="Acidic residues" evidence="1">
    <location>
        <begin position="196"/>
        <end position="209"/>
    </location>
</feature>
<feature type="region of interest" description="Disordered" evidence="1">
    <location>
        <begin position="96"/>
        <end position="127"/>
    </location>
</feature>
<evidence type="ECO:0000313" key="3">
    <source>
        <dbReference type="Proteomes" id="UP000324800"/>
    </source>
</evidence>
<feature type="compositionally biased region" description="Basic and acidic residues" evidence="1">
    <location>
        <begin position="104"/>
        <end position="116"/>
    </location>
</feature>
<feature type="region of interest" description="Disordered" evidence="1">
    <location>
        <begin position="196"/>
        <end position="246"/>
    </location>
</feature>
<gene>
    <name evidence="2" type="ORF">EZS28_011515</name>
</gene>
<comment type="caution">
    <text evidence="2">The sequence shown here is derived from an EMBL/GenBank/DDBJ whole genome shotgun (WGS) entry which is preliminary data.</text>
</comment>
<dbReference type="Proteomes" id="UP000324800">
    <property type="component" value="Unassembled WGS sequence"/>
</dbReference>
<dbReference type="AlphaFoldDB" id="A0A5J4WDB3"/>